<evidence type="ECO:0000313" key="9">
    <source>
        <dbReference type="EMBL" id="SHO45353.1"/>
    </source>
</evidence>
<dbReference type="Gene3D" id="3.10.310.30">
    <property type="match status" value="1"/>
</dbReference>
<dbReference type="GO" id="GO:0006310">
    <property type="term" value="P:DNA recombination"/>
    <property type="evidence" value="ECO:0007669"/>
    <property type="project" value="InterPro"/>
</dbReference>
<evidence type="ECO:0000256" key="3">
    <source>
        <dbReference type="ARBA" id="ARBA00022722"/>
    </source>
</evidence>
<reference evidence="9 10" key="1">
    <citation type="submission" date="2016-12" db="EMBL/GenBank/DDBJ databases">
        <authorList>
            <person name="Song W.-J."/>
            <person name="Kurnit D.M."/>
        </authorList>
    </citation>
    <scope>NUCLEOTIDE SEQUENCE [LARGE SCALE GENOMIC DNA]</scope>
    <source>
        <strain evidence="9 10">DSM 18488</strain>
    </source>
</reference>
<evidence type="ECO:0000259" key="6">
    <source>
        <dbReference type="Pfam" id="PF01368"/>
    </source>
</evidence>
<keyword evidence="4" id="KW-0378">Hydrolase</keyword>
<evidence type="ECO:0000313" key="10">
    <source>
        <dbReference type="Proteomes" id="UP000184603"/>
    </source>
</evidence>
<dbReference type="GO" id="GO:0006281">
    <property type="term" value="P:DNA repair"/>
    <property type="evidence" value="ECO:0007669"/>
    <property type="project" value="InterPro"/>
</dbReference>
<dbReference type="Pfam" id="PF17768">
    <property type="entry name" value="RecJ_OB"/>
    <property type="match status" value="1"/>
</dbReference>
<comment type="similarity">
    <text evidence="1">Belongs to the RecJ family.</text>
</comment>
<dbReference type="PANTHER" id="PTHR30255:SF2">
    <property type="entry name" value="SINGLE-STRANDED-DNA-SPECIFIC EXONUCLEASE RECJ"/>
    <property type="match status" value="1"/>
</dbReference>
<sequence length="560" mass="61600">MTTQVPSIIRKILSVLNLHDDQEIDHFLFPRLERLPSPMLMKGMKEAVELFLEETGRESEIIVWGDYDVDGTTGTALLVNFFRELGIEPHWHIPNRLTDGYGLNSHTFNEIRSRLFPDKQFLLITVDCGISNFQEICDILAIGGKAIVTDHHQLPIGELPGCITLNPNQEGCGFKDQKLAGVGVAFYFAAAIRSALEKDGYFKNGTKPNMKDYLGFVALGTIADLVEITAVNRILVRAGMESLPNSGIPGLRALVESAGLQGQSIATEDISFLLGPRINAAGRLGKADVAVQLMTSDNNIVGAKLSKQLESFNEQRKKICEQNLETALTEISKRTDSKSYSIVVTGKFHVGIIGIVASRLVEMYGKPAIVFARSDSGNTTTLLKGSGRSIPGVNLLDCLHSCSTTILKYGGHAMAAGLTVEEGALGDFLSGFDRAVELQILNTKHSQYLDSNVIECSMDEVMDKNALEYLQRLEPFGPENEQPVFVDSLASVVSCRAIGDSGRHLQLTLRGKYENYRGVAFGLGKMRNDILQNPVRKISFTPMMNRFRGVVEWQLRVTDI</sequence>
<accession>A0A1M7Y0Y4</accession>
<name>A0A1M7Y0Y4_9BACT</name>
<gene>
    <name evidence="9" type="ORF">SAMN02745220_01054</name>
</gene>
<dbReference type="InterPro" id="IPR041122">
    <property type="entry name" value="RecJ_OB"/>
</dbReference>
<keyword evidence="10" id="KW-1185">Reference proteome</keyword>
<protein>
    <recommendedName>
        <fullName evidence="2">Single-stranded-DNA-specific exonuclease RecJ</fullName>
    </recommendedName>
</protein>
<dbReference type="Pfam" id="PF02272">
    <property type="entry name" value="DHHA1"/>
    <property type="match status" value="1"/>
</dbReference>
<evidence type="ECO:0000256" key="1">
    <source>
        <dbReference type="ARBA" id="ARBA00005915"/>
    </source>
</evidence>
<dbReference type="InterPro" id="IPR051673">
    <property type="entry name" value="SSDNA_exonuclease_RecJ"/>
</dbReference>
<feature type="domain" description="DHHA1" evidence="7">
    <location>
        <begin position="346"/>
        <end position="436"/>
    </location>
</feature>
<dbReference type="GO" id="GO:0008409">
    <property type="term" value="F:5'-3' exonuclease activity"/>
    <property type="evidence" value="ECO:0007669"/>
    <property type="project" value="InterPro"/>
</dbReference>
<dbReference type="InterPro" id="IPR003156">
    <property type="entry name" value="DHHA1_dom"/>
</dbReference>
<dbReference type="InterPro" id="IPR004610">
    <property type="entry name" value="RecJ"/>
</dbReference>
<dbReference type="AlphaFoldDB" id="A0A1M7Y0Y4"/>
<dbReference type="InterPro" id="IPR001667">
    <property type="entry name" value="DDH_dom"/>
</dbReference>
<keyword evidence="5 9" id="KW-0269">Exonuclease</keyword>
<dbReference type="NCBIfam" id="TIGR00644">
    <property type="entry name" value="recJ"/>
    <property type="match status" value="1"/>
</dbReference>
<feature type="domain" description="RecJ OB" evidence="8">
    <location>
        <begin position="462"/>
        <end position="559"/>
    </location>
</feature>
<evidence type="ECO:0000256" key="2">
    <source>
        <dbReference type="ARBA" id="ARBA00019841"/>
    </source>
</evidence>
<dbReference type="OrthoDB" id="9809852at2"/>
<proteinExistence type="inferred from homology"/>
<dbReference type="Pfam" id="PF01368">
    <property type="entry name" value="DHH"/>
    <property type="match status" value="1"/>
</dbReference>
<evidence type="ECO:0000256" key="4">
    <source>
        <dbReference type="ARBA" id="ARBA00022801"/>
    </source>
</evidence>
<keyword evidence="3" id="KW-0540">Nuclease</keyword>
<dbReference type="STRING" id="1121416.SAMN02745220_01054"/>
<dbReference type="RefSeq" id="WP_073612405.1">
    <property type="nucleotide sequence ID" value="NZ_FRFE01000004.1"/>
</dbReference>
<dbReference type="PANTHER" id="PTHR30255">
    <property type="entry name" value="SINGLE-STRANDED-DNA-SPECIFIC EXONUCLEASE RECJ"/>
    <property type="match status" value="1"/>
</dbReference>
<dbReference type="EMBL" id="FRFE01000004">
    <property type="protein sequence ID" value="SHO45353.1"/>
    <property type="molecule type" value="Genomic_DNA"/>
</dbReference>
<feature type="domain" description="DDH" evidence="6">
    <location>
        <begin position="61"/>
        <end position="221"/>
    </location>
</feature>
<dbReference type="Gene3D" id="3.90.1640.30">
    <property type="match status" value="1"/>
</dbReference>
<dbReference type="SUPFAM" id="SSF64182">
    <property type="entry name" value="DHH phosphoesterases"/>
    <property type="match status" value="1"/>
</dbReference>
<organism evidence="9 10">
    <name type="scientific">Desulfopila aestuarii DSM 18488</name>
    <dbReference type="NCBI Taxonomy" id="1121416"/>
    <lineage>
        <taxon>Bacteria</taxon>
        <taxon>Pseudomonadati</taxon>
        <taxon>Thermodesulfobacteriota</taxon>
        <taxon>Desulfobulbia</taxon>
        <taxon>Desulfobulbales</taxon>
        <taxon>Desulfocapsaceae</taxon>
        <taxon>Desulfopila</taxon>
    </lineage>
</organism>
<evidence type="ECO:0000259" key="8">
    <source>
        <dbReference type="Pfam" id="PF17768"/>
    </source>
</evidence>
<dbReference type="Proteomes" id="UP000184603">
    <property type="component" value="Unassembled WGS sequence"/>
</dbReference>
<evidence type="ECO:0000256" key="5">
    <source>
        <dbReference type="ARBA" id="ARBA00022839"/>
    </source>
</evidence>
<dbReference type="InterPro" id="IPR038763">
    <property type="entry name" value="DHH_sf"/>
</dbReference>
<dbReference type="GO" id="GO:0003676">
    <property type="term" value="F:nucleic acid binding"/>
    <property type="evidence" value="ECO:0007669"/>
    <property type="project" value="InterPro"/>
</dbReference>
<evidence type="ECO:0000259" key="7">
    <source>
        <dbReference type="Pfam" id="PF02272"/>
    </source>
</evidence>
<dbReference type="Gene3D" id="2.40.50.460">
    <property type="match status" value="1"/>
</dbReference>